<dbReference type="Pfam" id="PF00847">
    <property type="entry name" value="AP2"/>
    <property type="match status" value="1"/>
</dbReference>
<dbReference type="CDD" id="cd00018">
    <property type="entry name" value="AP2"/>
    <property type="match status" value="1"/>
</dbReference>
<evidence type="ECO:0000259" key="7">
    <source>
        <dbReference type="PROSITE" id="PS51032"/>
    </source>
</evidence>
<evidence type="ECO:0000256" key="3">
    <source>
        <dbReference type="ARBA" id="ARBA00023125"/>
    </source>
</evidence>
<dbReference type="PANTHER" id="PTHR31194:SF166">
    <property type="entry name" value="PATHOGENESIS-RELATED GENES TRANSCRIPTIONAL ACTIVATOR PTI6"/>
    <property type="match status" value="1"/>
</dbReference>
<feature type="region of interest" description="Disordered" evidence="6">
    <location>
        <begin position="1"/>
        <end position="21"/>
    </location>
</feature>
<evidence type="ECO:0000256" key="4">
    <source>
        <dbReference type="ARBA" id="ARBA00023163"/>
    </source>
</evidence>
<gene>
    <name evidence="8" type="ORF">ZIOFF_057743</name>
</gene>
<dbReference type="InterPro" id="IPR050913">
    <property type="entry name" value="AP2/ERF_ERF"/>
</dbReference>
<organism evidence="8 9">
    <name type="scientific">Zingiber officinale</name>
    <name type="common">Ginger</name>
    <name type="synonym">Amomum zingiber</name>
    <dbReference type="NCBI Taxonomy" id="94328"/>
    <lineage>
        <taxon>Eukaryota</taxon>
        <taxon>Viridiplantae</taxon>
        <taxon>Streptophyta</taxon>
        <taxon>Embryophyta</taxon>
        <taxon>Tracheophyta</taxon>
        <taxon>Spermatophyta</taxon>
        <taxon>Magnoliopsida</taxon>
        <taxon>Liliopsida</taxon>
        <taxon>Zingiberales</taxon>
        <taxon>Zingiberaceae</taxon>
        <taxon>Zingiber</taxon>
    </lineage>
</organism>
<sequence length="456" mass="50453">MLRQSSERKDRPTTAAAAQSMSHDHNHHAFLFIDRAFKVNVAVIIRSLQAFSMIHCPWSIETSASTSQNEETQETKKTCHTWMLHSVSKVDRAHSISLKRSLSSVINVVNLHDKTHTAQKHSLNAIVASCICFQARGTTPAQPNPPCPRARDEGYGGEAIVAVHCGPGKLTRYEETRARQEDELAVSRGVAGTTAPAVGEAKISLFLLNVLALELEEKEMIPADGGRRIGLKFSEHVISTRKTVTAGSGRRSVVRVFFVDADATDSSSSGEERGDLRRRVKRHVREIRIEGTAPTQSRRRGKAEKWSGEARESGGKRFRGVRRRPWGRWAAEIRDPNQRKRVWLGTFNTAEEAAAAYDEAAVRLKGPRAVTNFAERATSPHSKSGEVVAGSQSSPTSVLQYVEDWAAPIEFADGGLAELGGEASPFWLHDSYYRHWTSPRLSEVAEFGDLDTEDFC</sequence>
<dbReference type="SUPFAM" id="SSF54171">
    <property type="entry name" value="DNA-binding domain"/>
    <property type="match status" value="1"/>
</dbReference>
<comment type="subcellular location">
    <subcellularLocation>
        <location evidence="1">Nucleus</location>
    </subcellularLocation>
</comment>
<protein>
    <recommendedName>
        <fullName evidence="7">AP2/ERF domain-containing protein</fullName>
    </recommendedName>
</protein>
<dbReference type="SMART" id="SM00380">
    <property type="entry name" value="AP2"/>
    <property type="match status" value="1"/>
</dbReference>
<keyword evidence="9" id="KW-1185">Reference proteome</keyword>
<evidence type="ECO:0000256" key="2">
    <source>
        <dbReference type="ARBA" id="ARBA00023015"/>
    </source>
</evidence>
<comment type="caution">
    <text evidence="8">The sequence shown here is derived from an EMBL/GenBank/DDBJ whole genome shotgun (WGS) entry which is preliminary data.</text>
</comment>
<dbReference type="Gene3D" id="3.30.730.10">
    <property type="entry name" value="AP2/ERF domain"/>
    <property type="match status" value="1"/>
</dbReference>
<dbReference type="AlphaFoldDB" id="A0A8J5F4Z7"/>
<evidence type="ECO:0000313" key="8">
    <source>
        <dbReference type="EMBL" id="KAG6481148.1"/>
    </source>
</evidence>
<dbReference type="InterPro" id="IPR016177">
    <property type="entry name" value="DNA-bd_dom_sf"/>
</dbReference>
<dbReference type="GO" id="GO:0003700">
    <property type="term" value="F:DNA-binding transcription factor activity"/>
    <property type="evidence" value="ECO:0007669"/>
    <property type="project" value="InterPro"/>
</dbReference>
<feature type="compositionally biased region" description="Basic and acidic residues" evidence="6">
    <location>
        <begin position="303"/>
        <end position="315"/>
    </location>
</feature>
<keyword evidence="4" id="KW-0804">Transcription</keyword>
<dbReference type="GO" id="GO:0005634">
    <property type="term" value="C:nucleus"/>
    <property type="evidence" value="ECO:0007669"/>
    <property type="project" value="UniProtKB-SubCell"/>
</dbReference>
<keyword evidence="5" id="KW-0539">Nucleus</keyword>
<feature type="compositionally biased region" description="Basic and acidic residues" evidence="6">
    <location>
        <begin position="1"/>
        <end position="12"/>
    </location>
</feature>
<keyword evidence="2" id="KW-0805">Transcription regulation</keyword>
<dbReference type="Proteomes" id="UP000734854">
    <property type="component" value="Unassembled WGS sequence"/>
</dbReference>
<feature type="domain" description="AP2/ERF" evidence="7">
    <location>
        <begin position="317"/>
        <end position="374"/>
    </location>
</feature>
<reference evidence="8 9" key="1">
    <citation type="submission" date="2020-08" db="EMBL/GenBank/DDBJ databases">
        <title>Plant Genome Project.</title>
        <authorList>
            <person name="Zhang R.-G."/>
        </authorList>
    </citation>
    <scope>NUCLEOTIDE SEQUENCE [LARGE SCALE GENOMIC DNA]</scope>
    <source>
        <tissue evidence="8">Rhizome</tissue>
    </source>
</reference>
<keyword evidence="3" id="KW-0238">DNA-binding</keyword>
<dbReference type="InterPro" id="IPR036955">
    <property type="entry name" value="AP2/ERF_dom_sf"/>
</dbReference>
<dbReference type="PRINTS" id="PR00367">
    <property type="entry name" value="ETHRSPELEMNT"/>
</dbReference>
<name>A0A8J5F4Z7_ZINOF</name>
<evidence type="ECO:0000256" key="1">
    <source>
        <dbReference type="ARBA" id="ARBA00004123"/>
    </source>
</evidence>
<proteinExistence type="predicted"/>
<dbReference type="EMBL" id="JACMSC010000016">
    <property type="protein sequence ID" value="KAG6481148.1"/>
    <property type="molecule type" value="Genomic_DNA"/>
</dbReference>
<evidence type="ECO:0000256" key="5">
    <source>
        <dbReference type="ARBA" id="ARBA00023242"/>
    </source>
</evidence>
<dbReference type="InterPro" id="IPR001471">
    <property type="entry name" value="AP2/ERF_dom"/>
</dbReference>
<evidence type="ECO:0000256" key="6">
    <source>
        <dbReference type="SAM" id="MobiDB-lite"/>
    </source>
</evidence>
<dbReference type="PROSITE" id="PS51032">
    <property type="entry name" value="AP2_ERF"/>
    <property type="match status" value="1"/>
</dbReference>
<dbReference type="FunFam" id="3.30.730.10:FF:000001">
    <property type="entry name" value="Ethylene-responsive transcription factor 2"/>
    <property type="match status" value="1"/>
</dbReference>
<accession>A0A8J5F4Z7</accession>
<dbReference type="GO" id="GO:0003677">
    <property type="term" value="F:DNA binding"/>
    <property type="evidence" value="ECO:0007669"/>
    <property type="project" value="UniProtKB-KW"/>
</dbReference>
<dbReference type="PANTHER" id="PTHR31194">
    <property type="entry name" value="SHN SHINE , DNA BINDING / TRANSCRIPTION FACTOR"/>
    <property type="match status" value="1"/>
</dbReference>
<evidence type="ECO:0000313" key="9">
    <source>
        <dbReference type="Proteomes" id="UP000734854"/>
    </source>
</evidence>
<feature type="region of interest" description="Disordered" evidence="6">
    <location>
        <begin position="287"/>
        <end position="317"/>
    </location>
</feature>